<keyword evidence="3 4" id="KW-0472">Membrane</keyword>
<dbReference type="InterPro" id="IPR036259">
    <property type="entry name" value="MFS_trans_sf"/>
</dbReference>
<feature type="transmembrane region" description="Helical" evidence="4">
    <location>
        <begin position="82"/>
        <end position="106"/>
    </location>
</feature>
<evidence type="ECO:0000313" key="6">
    <source>
        <dbReference type="Proteomes" id="UP000654401"/>
    </source>
</evidence>
<dbReference type="Proteomes" id="UP000654401">
    <property type="component" value="Unassembled WGS sequence"/>
</dbReference>
<evidence type="ECO:0000256" key="2">
    <source>
        <dbReference type="ARBA" id="ARBA00022989"/>
    </source>
</evidence>
<feature type="transmembrane region" description="Helical" evidence="4">
    <location>
        <begin position="348"/>
        <end position="371"/>
    </location>
</feature>
<dbReference type="AlphaFoldDB" id="A0A8J6NW35"/>
<comment type="caution">
    <text evidence="5">The sequence shown here is derived from an EMBL/GenBank/DDBJ whole genome shotgun (WGS) entry which is preliminary data.</text>
</comment>
<organism evidence="5 6">
    <name type="scientific">Candidatus Thiopontia autotrophica</name>
    <dbReference type="NCBI Taxonomy" id="2841688"/>
    <lineage>
        <taxon>Bacteria</taxon>
        <taxon>Pseudomonadati</taxon>
        <taxon>Pseudomonadota</taxon>
        <taxon>Gammaproteobacteria</taxon>
        <taxon>Candidatus Thiopontia</taxon>
    </lineage>
</organism>
<protein>
    <submittedName>
        <fullName evidence="5">Organoarsenical effux MFS transporter ArsJ</fullName>
    </submittedName>
</protein>
<dbReference type="Pfam" id="PF07690">
    <property type="entry name" value="MFS_1"/>
    <property type="match status" value="1"/>
</dbReference>
<feature type="transmembrane region" description="Helical" evidence="4">
    <location>
        <begin position="7"/>
        <end position="35"/>
    </location>
</feature>
<reference evidence="5 6" key="1">
    <citation type="submission" date="2020-08" db="EMBL/GenBank/DDBJ databases">
        <title>Bridging the membrane lipid divide: bacteria of the FCB group superphylum have the potential to synthesize archaeal ether lipids.</title>
        <authorList>
            <person name="Villanueva L."/>
            <person name="Von Meijenfeldt F.A.B."/>
            <person name="Westbye A.B."/>
            <person name="Yadav S."/>
            <person name="Hopmans E.C."/>
            <person name="Dutilh B.E."/>
            <person name="Sinninghe Damste J.S."/>
        </authorList>
    </citation>
    <scope>NUCLEOTIDE SEQUENCE [LARGE SCALE GENOMIC DNA]</scope>
    <source>
        <strain evidence="5">NIOZ-UU100</strain>
    </source>
</reference>
<dbReference type="NCBIfam" id="NF033734">
    <property type="entry name" value="MFS_ArsJ"/>
    <property type="match status" value="1"/>
</dbReference>
<dbReference type="PANTHER" id="PTHR23547:SF1">
    <property type="entry name" value="MAJOR FACILITATOR SUPERFAMILY MFS_1"/>
    <property type="match status" value="1"/>
</dbReference>
<feature type="transmembrane region" description="Helical" evidence="4">
    <location>
        <begin position="311"/>
        <end position="336"/>
    </location>
</feature>
<accession>A0A8J6NW35</accession>
<feature type="transmembrane region" description="Helical" evidence="4">
    <location>
        <begin position="377"/>
        <end position="397"/>
    </location>
</feature>
<dbReference type="Gene3D" id="1.20.1250.20">
    <property type="entry name" value="MFS general substrate transporter like domains"/>
    <property type="match status" value="2"/>
</dbReference>
<dbReference type="EMBL" id="JACNFK010000017">
    <property type="protein sequence ID" value="MBC8519176.1"/>
    <property type="molecule type" value="Genomic_DNA"/>
</dbReference>
<evidence type="ECO:0000313" key="5">
    <source>
        <dbReference type="EMBL" id="MBC8519176.1"/>
    </source>
</evidence>
<dbReference type="PANTHER" id="PTHR23547">
    <property type="entry name" value="MAJOR FACILITATOR SUPERFAMILY DOMAIN, GENERAL SUBSTRATE TRANSPORTER"/>
    <property type="match status" value="1"/>
</dbReference>
<evidence type="ECO:0000256" key="1">
    <source>
        <dbReference type="ARBA" id="ARBA00022692"/>
    </source>
</evidence>
<dbReference type="GO" id="GO:0022857">
    <property type="term" value="F:transmembrane transporter activity"/>
    <property type="evidence" value="ECO:0007669"/>
    <property type="project" value="InterPro"/>
</dbReference>
<feature type="transmembrane region" description="Helical" evidence="4">
    <location>
        <begin position="240"/>
        <end position="261"/>
    </location>
</feature>
<dbReference type="SUPFAM" id="SSF103473">
    <property type="entry name" value="MFS general substrate transporter"/>
    <property type="match status" value="1"/>
</dbReference>
<keyword evidence="1 4" id="KW-0812">Transmembrane</keyword>
<dbReference type="InterPro" id="IPR047769">
    <property type="entry name" value="MFS_ArsJ"/>
</dbReference>
<feature type="transmembrane region" description="Helical" evidence="4">
    <location>
        <begin position="282"/>
        <end position="305"/>
    </location>
</feature>
<sequence>MQQSIRHYLVVTGGYWAFTVTDGAIRMLVVLYFHLLGYSPFEVAMLFLFYEFFGMVTNLVGGWLGARIGLNLTMNIGMGMQVVALAMLTVPDAWLSVVYVMAAQALSGIAKDLNKMSAKASVKLIAGDGGESKLFKWVAVLTGSKNALKGGGFFVGAALLEWIGFRGALIVLACMLFVVLIITAVMLPSGVGKMTSKPKFTQVFSKVPAINWLSAARFFLFGSRDVWFVVALPVFLVEVAGWSVTGVGTFMAAWVIGYGFVQASAPKLLRRSHHGQGPGGGTARFLAFVLAVFPAGIVIAMQRGWPIETVLVTGLILFGIVFAINSAVHSYLILAYSDHDQVSMNVGFYYMANAGGRLAGTVLSGLIYQTYGLEGCLWLSSGFVLAAAMLSFALPSVQSTAGE</sequence>
<proteinExistence type="predicted"/>
<dbReference type="InterPro" id="IPR011701">
    <property type="entry name" value="MFS"/>
</dbReference>
<feature type="transmembrane region" description="Helical" evidence="4">
    <location>
        <begin position="47"/>
        <end position="70"/>
    </location>
</feature>
<evidence type="ECO:0000256" key="3">
    <source>
        <dbReference type="ARBA" id="ARBA00023136"/>
    </source>
</evidence>
<gene>
    <name evidence="5" type="primary">arsJ</name>
    <name evidence="5" type="ORF">H8D24_02030</name>
</gene>
<name>A0A8J6NW35_9GAMM</name>
<keyword evidence="2 4" id="KW-1133">Transmembrane helix</keyword>
<feature type="transmembrane region" description="Helical" evidence="4">
    <location>
        <begin position="168"/>
        <end position="191"/>
    </location>
</feature>
<evidence type="ECO:0000256" key="4">
    <source>
        <dbReference type="SAM" id="Phobius"/>
    </source>
</evidence>